<dbReference type="Proteomes" id="UP000162522">
    <property type="component" value="Segment"/>
</dbReference>
<proteinExistence type="inferred from homology"/>
<evidence type="ECO:0000256" key="2">
    <source>
        <dbReference type="ARBA" id="ARBA00011528"/>
    </source>
</evidence>
<name>Q08F74_DPV84</name>
<reference evidence="11 12" key="1">
    <citation type="journal article" date="2005" name="J. Virol.">
        <title>Genome of deerpox virus.</title>
        <authorList>
            <person name="Afonso C.L."/>
            <person name="Delhon G."/>
            <person name="Tulman E.R."/>
            <person name="Lu Z."/>
            <person name="Zsak A."/>
            <person name="Becerra V.M."/>
            <person name="Zsak L."/>
            <person name="Kutish G.F."/>
            <person name="Rock D.L."/>
        </authorList>
    </citation>
    <scope>NUCLEOTIDE SEQUENCE [LARGE SCALE GENOMIC DNA]</scope>
    <source>
        <strain evidence="11">W-1170-84</strain>
    </source>
</reference>
<dbReference type="EMBL" id="AY689437">
    <property type="protein sequence ID" value="ABI99092.1"/>
    <property type="molecule type" value="Genomic_DNA"/>
</dbReference>
<keyword evidence="6" id="KW-0010">Activator</keyword>
<organism evidence="11 12">
    <name type="scientific">Deerpox virus (strain W-1170-84)</name>
    <name type="common">DPV</name>
    <dbReference type="NCBI Taxonomy" id="305676"/>
    <lineage>
        <taxon>Viruses</taxon>
        <taxon>Varidnaviria</taxon>
        <taxon>Bamfordvirae</taxon>
        <taxon>Nucleocytoviricota</taxon>
        <taxon>Pokkesviricetes</taxon>
        <taxon>Chitovirales</taxon>
        <taxon>Poxviridae</taxon>
        <taxon>Chordopoxvirinae</taxon>
        <taxon>Cervidpoxvirus</taxon>
        <taxon>Cervidpoxvirus muledeerpox</taxon>
        <taxon>Mule deerpox virus</taxon>
    </lineage>
</organism>
<dbReference type="Pfam" id="PF04745">
    <property type="entry name" value="Pox_A8"/>
    <property type="match status" value="1"/>
</dbReference>
<evidence type="ECO:0000313" key="12">
    <source>
        <dbReference type="Proteomes" id="UP000162522"/>
    </source>
</evidence>
<keyword evidence="7" id="KW-0804">Transcription</keyword>
<dbReference type="InterPro" id="IPR006834">
    <property type="entry name" value="Pox_A8"/>
</dbReference>
<evidence type="ECO:0000256" key="5">
    <source>
        <dbReference type="ARBA" id="ARBA00023015"/>
    </source>
</evidence>
<evidence type="ECO:0000313" key="11">
    <source>
        <dbReference type="EMBL" id="ABI99092.1"/>
    </source>
</evidence>
<comment type="subunit">
    <text evidence="2">Heterodimer of a 45 kDa (A23R) and a 32 kDa (A8R) subunit to form the virus intermediate transcription factor (VITF)-3.</text>
</comment>
<evidence type="ECO:0000256" key="3">
    <source>
        <dbReference type="ARBA" id="ARBA00015634"/>
    </source>
</evidence>
<accession>Q08F74</accession>
<comment type="similarity">
    <text evidence="10">Belongs to the orthopoxvirus OPG134 family.</text>
</comment>
<evidence type="ECO:0000256" key="1">
    <source>
        <dbReference type="ARBA" id="ARBA00003344"/>
    </source>
</evidence>
<comment type="function">
    <text evidence="1">Acts with RNA polymerase to initiate transcription from intermediate gene promoters.</text>
</comment>
<sequence>MFDPVPDLNLEADIEIGDVNVENTKSNIGESPSYISRSKRLYIHKTKDEERRLSLRFFLPRIYFLSYKEVNYLFRCIDAIKDVCITKKNNVIVAPYMILLIMSSKGYKLTESMIELFFPELYNENSKKFKFSSQVCIIQEKLGYPVEHYHKYDFEVYYSTIALSIRKVDETDESESEIFNTRQESEFVSSLSEITYRFYIILLMNNMVQWSSSTASIINQMVNTVLITVYELIKKCNDEPTTSIHCKLSNESTIPVILLLNRINLLEKFIVGLQSTKSFKISKRDKELLLNYFY</sequence>
<organismHost>
    <name type="scientific">Odocoileus hemionus</name>
    <name type="common">Mule deer</name>
    <name type="synonym">Cervus hemionus</name>
    <dbReference type="NCBI Taxonomy" id="9872"/>
</organismHost>
<evidence type="ECO:0000256" key="8">
    <source>
        <dbReference type="ARBA" id="ARBA00030145"/>
    </source>
</evidence>
<evidence type="ECO:0000256" key="6">
    <source>
        <dbReference type="ARBA" id="ARBA00023159"/>
    </source>
</evidence>
<evidence type="ECO:0000256" key="9">
    <source>
        <dbReference type="ARBA" id="ARBA00030405"/>
    </source>
</evidence>
<evidence type="ECO:0000256" key="7">
    <source>
        <dbReference type="ARBA" id="ARBA00023163"/>
    </source>
</evidence>
<keyword evidence="5" id="KW-0805">Transcription regulation</keyword>
<evidence type="ECO:0000256" key="4">
    <source>
        <dbReference type="ARBA" id="ARBA00022518"/>
    </source>
</evidence>
<evidence type="ECO:0000256" key="10">
    <source>
        <dbReference type="ARBA" id="ARBA00034740"/>
    </source>
</evidence>
<protein>
    <recommendedName>
        <fullName evidence="3">Intermediate transcription factor 3 small subunit</fullName>
    </recommendedName>
    <alternativeName>
        <fullName evidence="9">VITF-3 32 kDa subunit</fullName>
    </alternativeName>
    <alternativeName>
        <fullName evidence="8">VITF-3 small subunit</fullName>
    </alternativeName>
</protein>
<keyword evidence="4" id="KW-0244">Early protein</keyword>
<gene>
    <name evidence="11" type="ORF">DpV84gp108</name>
</gene>